<comment type="caution">
    <text evidence="2">The sequence shown here is derived from an EMBL/GenBank/DDBJ whole genome shotgun (WGS) entry which is preliminary data.</text>
</comment>
<feature type="transmembrane region" description="Helical" evidence="1">
    <location>
        <begin position="66"/>
        <end position="85"/>
    </location>
</feature>
<evidence type="ECO:0000313" key="2">
    <source>
        <dbReference type="EMBL" id="EXZ72981.1"/>
    </source>
</evidence>
<name>A0A016E757_BACFG</name>
<dbReference type="AlphaFoldDB" id="A0A016E757"/>
<dbReference type="Proteomes" id="UP000020938">
    <property type="component" value="Unassembled WGS sequence"/>
</dbReference>
<keyword evidence="1" id="KW-0472">Membrane</keyword>
<feature type="transmembrane region" description="Helical" evidence="1">
    <location>
        <begin position="133"/>
        <end position="150"/>
    </location>
</feature>
<feature type="transmembrane region" description="Helical" evidence="1">
    <location>
        <begin position="97"/>
        <end position="121"/>
    </location>
</feature>
<accession>A0A016E757</accession>
<protein>
    <submittedName>
        <fullName evidence="2">O-antigen polysaccharide polymerase Wzy family protein</fullName>
    </submittedName>
</protein>
<evidence type="ECO:0000313" key="3">
    <source>
        <dbReference type="Proteomes" id="UP000020938"/>
    </source>
</evidence>
<dbReference type="PATRIC" id="fig|1339314.3.peg.2878"/>
<feature type="transmembrane region" description="Helical" evidence="1">
    <location>
        <begin position="177"/>
        <end position="196"/>
    </location>
</feature>
<feature type="transmembrane region" description="Helical" evidence="1">
    <location>
        <begin position="208"/>
        <end position="236"/>
    </location>
</feature>
<keyword evidence="1" id="KW-1133">Transmembrane helix</keyword>
<dbReference type="EMBL" id="JGDS01000053">
    <property type="protein sequence ID" value="EXZ72981.1"/>
    <property type="molecule type" value="Genomic_DNA"/>
</dbReference>
<feature type="transmembrane region" description="Helical" evidence="1">
    <location>
        <begin position="394"/>
        <end position="422"/>
    </location>
</feature>
<organism evidence="2 3">
    <name type="scientific">Bacteroides fragilis str. 3976T8</name>
    <dbReference type="NCBI Taxonomy" id="1339314"/>
    <lineage>
        <taxon>Bacteria</taxon>
        <taxon>Pseudomonadati</taxon>
        <taxon>Bacteroidota</taxon>
        <taxon>Bacteroidia</taxon>
        <taxon>Bacteroidales</taxon>
        <taxon>Bacteroidaceae</taxon>
        <taxon>Bacteroides</taxon>
    </lineage>
</organism>
<keyword evidence="1" id="KW-0812">Transmembrane</keyword>
<feature type="transmembrane region" description="Helical" evidence="1">
    <location>
        <begin position="248"/>
        <end position="265"/>
    </location>
</feature>
<dbReference type="RefSeq" id="WP_005793459.1">
    <property type="nucleotide sequence ID" value="NZ_JGDS01000053.1"/>
</dbReference>
<feature type="transmembrane region" description="Helical" evidence="1">
    <location>
        <begin position="12"/>
        <end position="30"/>
    </location>
</feature>
<dbReference type="NCBIfam" id="TIGR04370">
    <property type="entry name" value="glyco_rpt_poly"/>
    <property type="match status" value="1"/>
</dbReference>
<sequence length="431" mass="49751">MIFFKVKTRNLVFSFILLSLLIVSDLLLFTRYSNWGIKTDSIWLFIAIIDVVLLFMLISFFRFKRIVNPSSVYLVFVGLFAYSVLPLSENIRFSNELLLIILCGVAAYFVGVFCLPQIHIITFPVFTNRTKRIFYYILCVLTFSCFIYEIKNVGYIPVFVIGQSLDIYGEVGESNSVLHTFVLLTPILFYWSLILAKEGIIQTRIRNCIVSFLLFVFVNNFGRTSLLMFIITGLIYLEFYTKLSVSKFISIIFLFISLFIIMGNVRSGSTFDGINKVLRRIGNTQYETSILESYLISYSSVNFYKMNDVIQLKEVLNYSSNGRNSLKPIVKLLSISEPLDNVAEFQTQQNLSTYIADPYLDFGYAGVVVLNCLYGMIAVMLFERYEKKNCPEYIISWGVVVFCILMGCFFNAFNTMLVWVIYICNKILLKR</sequence>
<reference evidence="2 3" key="1">
    <citation type="submission" date="2014-02" db="EMBL/GenBank/DDBJ databases">
        <authorList>
            <person name="Sears C."/>
            <person name="Carroll K."/>
            <person name="Sack B.R."/>
            <person name="Qadri F."/>
            <person name="Myers L.L."/>
            <person name="Chung G.-T."/>
            <person name="Escheverria P."/>
            <person name="Fraser C.M."/>
            <person name="Sadzewicz L."/>
            <person name="Shefchek K.A."/>
            <person name="Tallon L."/>
            <person name="Das S.P."/>
            <person name="Daugherty S."/>
            <person name="Mongodin E.F."/>
        </authorList>
    </citation>
    <scope>NUCLEOTIDE SEQUENCE [LARGE SCALE GENOMIC DNA]</scope>
    <source>
        <strain evidence="2 3">3976T8</strain>
    </source>
</reference>
<proteinExistence type="predicted"/>
<gene>
    <name evidence="2" type="ORF">M123_2702</name>
</gene>
<feature type="transmembrane region" description="Helical" evidence="1">
    <location>
        <begin position="362"/>
        <end position="382"/>
    </location>
</feature>
<feature type="transmembrane region" description="Helical" evidence="1">
    <location>
        <begin position="42"/>
        <end position="61"/>
    </location>
</feature>
<evidence type="ECO:0000256" key="1">
    <source>
        <dbReference type="SAM" id="Phobius"/>
    </source>
</evidence>